<dbReference type="InterPro" id="IPR004014">
    <property type="entry name" value="ATPase_P-typ_cation-transptr_N"/>
</dbReference>
<dbReference type="SUPFAM" id="SSF81665">
    <property type="entry name" value="Calcium ATPase, transmembrane domain M"/>
    <property type="match status" value="1"/>
</dbReference>
<dbReference type="HOGENOM" id="CLU_2103492_0_0_2"/>
<reference evidence="2 3" key="1">
    <citation type="journal article" date="2012" name="J. Bacteriol.">
        <title>Complete genome sequence of a thermophilic methanogen, Methanocella conradii HZ254, isolated from Chinese rice field soil.</title>
        <authorList>
            <person name="Lu Z."/>
            <person name="Lu Y."/>
        </authorList>
    </citation>
    <scope>NUCLEOTIDE SEQUENCE [LARGE SCALE GENOMIC DNA]</scope>
    <source>
        <strain evidence="3">DSM 24694 / JCM 17849 / CGMCC 1.5162 / HZ254</strain>
    </source>
</reference>
<evidence type="ECO:0000313" key="3">
    <source>
        <dbReference type="Proteomes" id="UP000005233"/>
    </source>
</evidence>
<dbReference type="Proteomes" id="UP000005233">
    <property type="component" value="Chromosome"/>
</dbReference>
<accession>H8I4C6</accession>
<dbReference type="AlphaFoldDB" id="H8I4C6"/>
<feature type="domain" description="Cation-transporting P-type ATPase N-terminal" evidence="1">
    <location>
        <begin position="22"/>
        <end position="79"/>
    </location>
</feature>
<dbReference type="Pfam" id="PF00690">
    <property type="entry name" value="Cation_ATPase_N"/>
    <property type="match status" value="1"/>
</dbReference>
<keyword evidence="3" id="KW-1185">Reference proteome</keyword>
<name>H8I4C6_METCZ</name>
<dbReference type="InterPro" id="IPR023298">
    <property type="entry name" value="ATPase_P-typ_TM_dom_sf"/>
</dbReference>
<organism evidence="2 3">
    <name type="scientific">Methanocella conradii (strain DSM 24694 / JCM 17849 / CGMCC 1.5162 / HZ254)</name>
    <dbReference type="NCBI Taxonomy" id="1041930"/>
    <lineage>
        <taxon>Archaea</taxon>
        <taxon>Methanobacteriati</taxon>
        <taxon>Methanobacteriota</taxon>
        <taxon>Stenosarchaea group</taxon>
        <taxon>Methanomicrobia</taxon>
        <taxon>Methanocellales</taxon>
        <taxon>Methanocellaceae</taxon>
        <taxon>Methanocella</taxon>
    </lineage>
</organism>
<dbReference type="STRING" id="1041930.Mtc_0923"/>
<sequence length="115" mass="12871">MIVLVKDGQMDKLTISLKEAEKTPVDGLFRRLSTGPDGLSGEEAARRLQVYGPNKMSPLLKSLLNFGRLEDFAIMALLFINVIVKYAQEKKASDACDVLKLLIYGILEREKVELM</sequence>
<dbReference type="eggNOG" id="arCOG01578">
    <property type="taxonomic scope" value="Archaea"/>
</dbReference>
<proteinExistence type="predicted"/>
<gene>
    <name evidence="2" type="ordered locus">Mtc_0923</name>
</gene>
<dbReference type="EMBL" id="CP003243">
    <property type="protein sequence ID" value="AFC99683.1"/>
    <property type="molecule type" value="Genomic_DNA"/>
</dbReference>
<evidence type="ECO:0000313" key="2">
    <source>
        <dbReference type="EMBL" id="AFC99683.1"/>
    </source>
</evidence>
<evidence type="ECO:0000259" key="1">
    <source>
        <dbReference type="Pfam" id="PF00690"/>
    </source>
</evidence>
<dbReference type="KEGG" id="mez:Mtc_0923"/>
<protein>
    <submittedName>
        <fullName evidence="2">Cation transport ATPase</fullName>
    </submittedName>
</protein>